<dbReference type="OrthoDB" id="7362394at2"/>
<evidence type="ECO:0000313" key="2">
    <source>
        <dbReference type="EMBL" id="KIE06112.1"/>
    </source>
</evidence>
<dbReference type="InterPro" id="IPR054193">
    <property type="entry name" value="DUF6898"/>
</dbReference>
<dbReference type="Proteomes" id="UP000031258">
    <property type="component" value="Unassembled WGS sequence"/>
</dbReference>
<evidence type="ECO:0000313" key="3">
    <source>
        <dbReference type="Proteomes" id="UP000031258"/>
    </source>
</evidence>
<comment type="caution">
    <text evidence="2">The sequence shown here is derived from an EMBL/GenBank/DDBJ whole genome shotgun (WGS) entry which is preliminary data.</text>
</comment>
<dbReference type="RefSeq" id="WP_039454697.1">
    <property type="nucleotide sequence ID" value="NZ_JSWE01000036.1"/>
</dbReference>
<evidence type="ECO:0000259" key="1">
    <source>
        <dbReference type="Pfam" id="PF21839"/>
    </source>
</evidence>
<dbReference type="EMBL" id="JSWE01000036">
    <property type="protein sequence ID" value="KIE06112.1"/>
    <property type="molecule type" value="Genomic_DNA"/>
</dbReference>
<protein>
    <recommendedName>
        <fullName evidence="1">DUF6898 domain-containing protein</fullName>
    </recommendedName>
</protein>
<sequence length="67" mass="7623">MQQEPFIIEYYKIKNLLKVSAIDPKTKTEVCVFGSVSTSKEFITDLAIQKLKYQLNKKLITPVSGQS</sequence>
<name>A0A0C1MVA5_9RICK</name>
<organism evidence="2 3">
    <name type="scientific">Candidatus Jidaibacter acanthamoebae</name>
    <dbReference type="NCBI Taxonomy" id="86105"/>
    <lineage>
        <taxon>Bacteria</taxon>
        <taxon>Pseudomonadati</taxon>
        <taxon>Pseudomonadota</taxon>
        <taxon>Alphaproteobacteria</taxon>
        <taxon>Rickettsiales</taxon>
        <taxon>Candidatus Midichloriaceae</taxon>
        <taxon>Candidatus Jidaibacter</taxon>
    </lineage>
</organism>
<dbReference type="AlphaFoldDB" id="A0A0C1MVA5"/>
<gene>
    <name evidence="2" type="ORF">NF27_BK00330</name>
</gene>
<proteinExistence type="predicted"/>
<dbReference type="Pfam" id="PF21839">
    <property type="entry name" value="DUF6898"/>
    <property type="match status" value="1"/>
</dbReference>
<dbReference type="STRING" id="86105.NF27_BK00330"/>
<keyword evidence="3" id="KW-1185">Reference proteome</keyword>
<accession>A0A0C1MVA5</accession>
<feature type="domain" description="DUF6898" evidence="1">
    <location>
        <begin position="5"/>
        <end position="58"/>
    </location>
</feature>
<reference evidence="2 3" key="1">
    <citation type="submission" date="2014-11" db="EMBL/GenBank/DDBJ databases">
        <title>A Rickettsiales Symbiont of Amoebae With Ancient Features.</title>
        <authorList>
            <person name="Schulz F."/>
            <person name="Martijn J."/>
            <person name="Wascher F."/>
            <person name="Kostanjsek R."/>
            <person name="Ettema T.J."/>
            <person name="Horn M."/>
        </authorList>
    </citation>
    <scope>NUCLEOTIDE SEQUENCE [LARGE SCALE GENOMIC DNA]</scope>
    <source>
        <strain evidence="2 3">UWC36</strain>
    </source>
</reference>